<dbReference type="InterPro" id="IPR000315">
    <property type="entry name" value="Znf_B-box"/>
</dbReference>
<evidence type="ECO:0000256" key="5">
    <source>
        <dbReference type="SAM" id="MobiDB-lite"/>
    </source>
</evidence>
<feature type="region of interest" description="Disordered" evidence="5">
    <location>
        <begin position="515"/>
        <end position="635"/>
    </location>
</feature>
<dbReference type="PANTHER" id="PTHR28634:SF1">
    <property type="entry name" value="ZINC FINGER B-BOX DOMAIN-CONTAINING PROTEIN 1"/>
    <property type="match status" value="1"/>
</dbReference>
<feature type="domain" description="B box-type" evidence="6">
    <location>
        <begin position="179"/>
        <end position="225"/>
    </location>
</feature>
<sequence length="1216" mass="132914">MNLNDFVVLPNNKAKSVKLNARNLQELQMETVTLALESKEMEEKLQQLKESMSKEKEERGAIKMLAAFSTLTHNKIGTLLRQKFMEAVAMRCCDDLTTQRKKKMRHSGGFRWKSGQCGPLNSNALTNNTKKRVENRLQKLSAGKVKIRVLKDEPLTAHPQPPPPPPAPTGPRMTRKSRLRGTVCGQCEVKVAGLICAECSENYCISCFSSFHQKGALKLHRMIPIQTGLQTHVSTRDVASYYPGAFTSPNPSPDSKINSNHSFTSNASTSQGDLSPEKGTEAEEKPMQLHPHTSQVLVVNHGEEKKVEMTEEGLKREAERGTPTSLLSGEYDEEESARSFQEALRQWRGERSDGAGEPTREETMWIPVRPVSVSATATQADLPPDREAEGRTSGGGQGRVHIRVEFTENSLTYMDRLLLKKHRRRPVETYDNSWAFGPDLKSLPTNTEDTPSSLTAQEEDFRRYCASLFAVPVSGGRSEAQITTPEPCLVIEVLDETVRDINGIFVAEQRTNNSRKVPLSQNNSNRRTPVPQTALTSGGSSRVSRSSPSPKQLFGQSGAPAQPKTAQKLHSSKLQTSQAGHSMKPLPSKSISSVCPTAETPRTSQTSIKTPTSKSQKPHLSPTVHKSKGDHVSPQVLSSLPHCQAEILKFSCSRPDVSASANTISPVPKEHLSPSPSIPVPLRSTFTVSPTSSTESTLLPKVYHSTPLLKGSDSPLLPEQPRSFKLIPEPISPLKLSQSPPSNLESPKQSQHSLCDAESLLLDNQLQLSQSSRPNLQPKSLGPSVSQTNPVPFRAPVKTLSSSLFNKFYSDAYSGYNSTPTCEDSSVFMSSTSISGDHKSALFHQDTPCIPSLSSHLLNVTQNNLLAVKMAKEEELPIDSGDEMSSDSLGPALHEEGSSDEEARMHGHFARGRTREEEQGNSAISHLRDSFVPTDAEGERDLWTDEPEQLSETSMVMHSQSAGFGSEQFCDLDGFSPLGLDLNSGHFDTPEHTHCGPLHTCQTSPHDSDPTGSESQGPSSSLSPDTEKHLVFRLMKDNHLQPSGIQIRSTTPTRRGEISANELGTSGSNWFGKSTPTLSHPPRTIPSPSLSLSHSPSPPLSACLSHPTLGAELDPGFFLLSRAAQEIMEICSVDQTGCEDPDLDTDTTAHTLNSLEQELRLLAKETGMQASVFGMANSGGQAQHGNQHLTRDRVSEEQKEEEEAVQRDRQSVLLLP</sequence>
<feature type="compositionally biased region" description="Basic and acidic residues" evidence="5">
    <location>
        <begin position="306"/>
        <end position="320"/>
    </location>
</feature>
<feature type="compositionally biased region" description="Polar residues" evidence="5">
    <location>
        <begin position="515"/>
        <end position="536"/>
    </location>
</feature>
<keyword evidence="1 3" id="KW-0479">Metal-binding</keyword>
<feature type="compositionally biased region" description="Polar residues" evidence="5">
    <location>
        <begin position="247"/>
        <end position="273"/>
    </location>
</feature>
<dbReference type="PROSITE" id="PS50119">
    <property type="entry name" value="ZF_BBOX"/>
    <property type="match status" value="1"/>
</dbReference>
<reference evidence="7" key="3">
    <citation type="submission" date="2025-09" db="UniProtKB">
        <authorList>
            <consortium name="Ensembl"/>
        </authorList>
    </citation>
    <scope>IDENTIFICATION</scope>
</reference>
<gene>
    <name evidence="7" type="primary">zbbx</name>
</gene>
<evidence type="ECO:0000313" key="8">
    <source>
        <dbReference type="Proteomes" id="UP000314980"/>
    </source>
</evidence>
<feature type="compositionally biased region" description="Basic and acidic residues" evidence="5">
    <location>
        <begin position="275"/>
        <end position="287"/>
    </location>
</feature>
<feature type="region of interest" description="Disordered" evidence="5">
    <location>
        <begin position="879"/>
        <end position="905"/>
    </location>
</feature>
<dbReference type="GeneTree" id="ENSGT00940000167407"/>
<dbReference type="InParanoid" id="A0A4W6E9A0"/>
<keyword evidence="8" id="KW-1185">Reference proteome</keyword>
<dbReference type="STRING" id="8187.ENSLCAP00010033721"/>
<evidence type="ECO:0000313" key="7">
    <source>
        <dbReference type="Ensembl" id="ENSLCAP00010033721.1"/>
    </source>
</evidence>
<keyword evidence="1 3" id="KW-0863">Zinc-finger</keyword>
<name>A0A4W6E9A0_LATCA</name>
<feature type="compositionally biased region" description="Polar residues" evidence="5">
    <location>
        <begin position="1041"/>
        <end position="1053"/>
    </location>
</feature>
<dbReference type="Pfam" id="PF22586">
    <property type="entry name" value="ANCHR-like_BBOX"/>
    <property type="match status" value="1"/>
</dbReference>
<feature type="region of interest" description="Disordered" evidence="5">
    <location>
        <begin position="1041"/>
        <end position="1100"/>
    </location>
</feature>
<feature type="compositionally biased region" description="Pro residues" evidence="5">
    <location>
        <begin position="159"/>
        <end position="169"/>
    </location>
</feature>
<evidence type="ECO:0000259" key="6">
    <source>
        <dbReference type="PROSITE" id="PS50119"/>
    </source>
</evidence>
<dbReference type="CDD" id="cd19818">
    <property type="entry name" value="Bbox1_ZBBX"/>
    <property type="match status" value="1"/>
</dbReference>
<feature type="compositionally biased region" description="Polar residues" evidence="5">
    <location>
        <begin position="1178"/>
        <end position="1188"/>
    </location>
</feature>
<feature type="compositionally biased region" description="Basic and acidic residues" evidence="5">
    <location>
        <begin position="893"/>
        <end position="905"/>
    </location>
</feature>
<feature type="region of interest" description="Disordered" evidence="5">
    <location>
        <begin position="306"/>
        <end position="336"/>
    </location>
</feature>
<feature type="compositionally biased region" description="Polar residues" evidence="5">
    <location>
        <begin position="1062"/>
        <end position="1078"/>
    </location>
</feature>
<proteinExistence type="predicted"/>
<dbReference type="PANTHER" id="PTHR28634">
    <property type="entry name" value="ZINC FINGER B-BOX DOMAIN-CONTAINING PROTEIN 1"/>
    <property type="match status" value="1"/>
</dbReference>
<feature type="compositionally biased region" description="Low complexity" evidence="5">
    <location>
        <begin position="537"/>
        <end position="550"/>
    </location>
</feature>
<feature type="region of interest" description="Disordered" evidence="5">
    <location>
        <begin position="659"/>
        <end position="681"/>
    </location>
</feature>
<dbReference type="Ensembl" id="ENSLCAT00010034524.1">
    <property type="protein sequence ID" value="ENSLCAP00010033721.1"/>
    <property type="gene ID" value="ENSLCAG00010015850.1"/>
</dbReference>
<feature type="region of interest" description="Disordered" evidence="5">
    <location>
        <begin position="153"/>
        <end position="175"/>
    </location>
</feature>
<feature type="compositionally biased region" description="Polar residues" evidence="5">
    <location>
        <begin position="589"/>
        <end position="615"/>
    </location>
</feature>
<dbReference type="GO" id="GO:0008270">
    <property type="term" value="F:zinc ion binding"/>
    <property type="evidence" value="ECO:0007669"/>
    <property type="project" value="UniProtKB-KW"/>
</dbReference>
<feature type="compositionally biased region" description="Polar residues" evidence="5">
    <location>
        <begin position="564"/>
        <end position="580"/>
    </location>
</feature>
<feature type="region of interest" description="Disordered" evidence="5">
    <location>
        <begin position="731"/>
        <end position="754"/>
    </location>
</feature>
<evidence type="ECO:0000256" key="2">
    <source>
        <dbReference type="ARBA" id="ARBA00022833"/>
    </source>
</evidence>
<organism evidence="7 8">
    <name type="scientific">Lates calcarifer</name>
    <name type="common">Barramundi</name>
    <name type="synonym">Holocentrus calcarifer</name>
    <dbReference type="NCBI Taxonomy" id="8187"/>
    <lineage>
        <taxon>Eukaryota</taxon>
        <taxon>Metazoa</taxon>
        <taxon>Chordata</taxon>
        <taxon>Craniata</taxon>
        <taxon>Vertebrata</taxon>
        <taxon>Euteleostomi</taxon>
        <taxon>Actinopterygii</taxon>
        <taxon>Neopterygii</taxon>
        <taxon>Teleostei</taxon>
        <taxon>Neoteleostei</taxon>
        <taxon>Acanthomorphata</taxon>
        <taxon>Carangaria</taxon>
        <taxon>Carangaria incertae sedis</taxon>
        <taxon>Centropomidae</taxon>
        <taxon>Lates</taxon>
    </lineage>
</organism>
<reference evidence="8" key="1">
    <citation type="submission" date="2015-09" db="EMBL/GenBank/DDBJ databases">
        <authorList>
            <person name="Sai Rama Sridatta P."/>
        </authorList>
    </citation>
    <scope>NUCLEOTIDE SEQUENCE [LARGE SCALE GENOMIC DNA]</scope>
</reference>
<feature type="compositionally biased region" description="Low complexity" evidence="5">
    <location>
        <begin position="1086"/>
        <end position="1100"/>
    </location>
</feature>
<accession>A0A4W6E9A0</accession>
<evidence type="ECO:0000256" key="3">
    <source>
        <dbReference type="PROSITE-ProRule" id="PRU00024"/>
    </source>
</evidence>
<feature type="compositionally biased region" description="Low complexity" evidence="5">
    <location>
        <begin position="1012"/>
        <end position="1024"/>
    </location>
</feature>
<feature type="coiled-coil region" evidence="4">
    <location>
        <begin position="24"/>
        <end position="58"/>
    </location>
</feature>
<keyword evidence="4" id="KW-0175">Coiled coil</keyword>
<dbReference type="InterPro" id="IPR037688">
    <property type="entry name" value="ZBBX"/>
</dbReference>
<feature type="region of interest" description="Disordered" evidence="5">
    <location>
        <begin position="374"/>
        <end position="397"/>
    </location>
</feature>
<feature type="region of interest" description="Disordered" evidence="5">
    <location>
        <begin position="996"/>
        <end position="1025"/>
    </location>
</feature>
<dbReference type="AlphaFoldDB" id="A0A4W6E9A0"/>
<feature type="region of interest" description="Disordered" evidence="5">
    <location>
        <begin position="244"/>
        <end position="291"/>
    </location>
</feature>
<dbReference type="Proteomes" id="UP000314980">
    <property type="component" value="Unassembled WGS sequence"/>
</dbReference>
<keyword evidence="2" id="KW-0862">Zinc</keyword>
<feature type="region of interest" description="Disordered" evidence="5">
    <location>
        <begin position="1177"/>
        <end position="1216"/>
    </location>
</feature>
<protein>
    <recommendedName>
        <fullName evidence="6">B box-type domain-containing protein</fullName>
    </recommendedName>
</protein>
<reference evidence="7" key="2">
    <citation type="submission" date="2025-08" db="UniProtKB">
        <authorList>
            <consortium name="Ensembl"/>
        </authorList>
    </citation>
    <scope>IDENTIFICATION</scope>
</reference>
<evidence type="ECO:0000256" key="1">
    <source>
        <dbReference type="ARBA" id="ARBA00022771"/>
    </source>
</evidence>
<feature type="compositionally biased region" description="Polar residues" evidence="5">
    <location>
        <begin position="735"/>
        <end position="753"/>
    </location>
</feature>
<evidence type="ECO:0000256" key="4">
    <source>
        <dbReference type="SAM" id="Coils"/>
    </source>
</evidence>